<proteinExistence type="predicted"/>
<dbReference type="VEuPathDB" id="FungiDB:GGTG_07690"/>
<feature type="compositionally biased region" description="Basic and acidic residues" evidence="1">
    <location>
        <begin position="132"/>
        <end position="147"/>
    </location>
</feature>
<reference evidence="2" key="3">
    <citation type="submission" date="2010-09" db="EMBL/GenBank/DDBJ databases">
        <title>Annotation of Gaeumannomyces graminis var. tritici R3-111a-1.</title>
        <authorList>
            <consortium name="The Broad Institute Genome Sequencing Platform"/>
            <person name="Ma L.-J."/>
            <person name="Dead R."/>
            <person name="Young S.K."/>
            <person name="Zeng Q."/>
            <person name="Gargeya S."/>
            <person name="Fitzgerald M."/>
            <person name="Haas B."/>
            <person name="Abouelleil A."/>
            <person name="Alvarado L."/>
            <person name="Arachchi H.M."/>
            <person name="Berlin A."/>
            <person name="Brown A."/>
            <person name="Chapman S.B."/>
            <person name="Chen Z."/>
            <person name="Dunbar C."/>
            <person name="Freedman E."/>
            <person name="Gearin G."/>
            <person name="Gellesch M."/>
            <person name="Goldberg J."/>
            <person name="Griggs A."/>
            <person name="Gujja S."/>
            <person name="Heiman D."/>
            <person name="Howarth C."/>
            <person name="Larson L."/>
            <person name="Lui A."/>
            <person name="MacDonald P.J.P."/>
            <person name="Mehta T."/>
            <person name="Montmayeur A."/>
            <person name="Murphy C."/>
            <person name="Neiman D."/>
            <person name="Pearson M."/>
            <person name="Priest M."/>
            <person name="Roberts A."/>
            <person name="Saif S."/>
            <person name="Shea T."/>
            <person name="Shenoy N."/>
            <person name="Sisk P."/>
            <person name="Stolte C."/>
            <person name="Sykes S."/>
            <person name="Yandava C."/>
            <person name="Wortman J."/>
            <person name="Nusbaum C."/>
            <person name="Birren B."/>
        </authorList>
    </citation>
    <scope>NUCLEOTIDE SEQUENCE</scope>
    <source>
        <strain evidence="2">R3-111a-1</strain>
    </source>
</reference>
<dbReference type="AlphaFoldDB" id="J3P2E3"/>
<keyword evidence="4" id="KW-1185">Reference proteome</keyword>
<organism evidence="2">
    <name type="scientific">Gaeumannomyces tritici (strain R3-111a-1)</name>
    <name type="common">Wheat and barley take-all root rot fungus</name>
    <name type="synonym">Gaeumannomyces graminis var. tritici</name>
    <dbReference type="NCBI Taxonomy" id="644352"/>
    <lineage>
        <taxon>Eukaryota</taxon>
        <taxon>Fungi</taxon>
        <taxon>Dikarya</taxon>
        <taxon>Ascomycota</taxon>
        <taxon>Pezizomycotina</taxon>
        <taxon>Sordariomycetes</taxon>
        <taxon>Sordariomycetidae</taxon>
        <taxon>Magnaporthales</taxon>
        <taxon>Magnaporthaceae</taxon>
        <taxon>Gaeumannomyces</taxon>
    </lineage>
</organism>
<dbReference type="GeneID" id="20348148"/>
<sequence>MPSRPPKSTSNAYGGGEALKGRLGSLHVSSQHIPAASLSADRGEITVWRLLLYLASATLIENATQDTAFQSTPTFAGAVHPRQSTNPRDICHGLAGIMKALRRHIPHRVFCWALPCHVSDRAILWRPSQGHELDRRPENDGLREEKTCANGTPIGPSSSVTASARPGPQSRACSLLVFPNVVPVLLLAQAVVAGHDLGRFPVERWDATRAATATAFVIHGNGAGRRRRRSRLGPRGKSRAWVAAGFEHVHAIGHVTRGGHGR</sequence>
<evidence type="ECO:0000313" key="2">
    <source>
        <dbReference type="EMBL" id="EJT73835.1"/>
    </source>
</evidence>
<feature type="region of interest" description="Disordered" evidence="1">
    <location>
        <begin position="132"/>
        <end position="165"/>
    </location>
</feature>
<dbReference type="EnsemblFungi" id="EJT73835">
    <property type="protein sequence ID" value="EJT73835"/>
    <property type="gene ID" value="GGTG_07690"/>
</dbReference>
<protein>
    <submittedName>
        <fullName evidence="2 3">Uncharacterized protein</fullName>
    </submittedName>
</protein>
<reference evidence="4" key="1">
    <citation type="submission" date="2010-07" db="EMBL/GenBank/DDBJ databases">
        <title>The genome sequence of Gaeumannomyces graminis var. tritici strain R3-111a-1.</title>
        <authorList>
            <consortium name="The Broad Institute Genome Sequencing Platform"/>
            <person name="Ma L.-J."/>
            <person name="Dead R."/>
            <person name="Young S."/>
            <person name="Zeng Q."/>
            <person name="Koehrsen M."/>
            <person name="Alvarado L."/>
            <person name="Berlin A."/>
            <person name="Chapman S.B."/>
            <person name="Chen Z."/>
            <person name="Freedman E."/>
            <person name="Gellesch M."/>
            <person name="Goldberg J."/>
            <person name="Griggs A."/>
            <person name="Gujja S."/>
            <person name="Heilman E.R."/>
            <person name="Heiman D."/>
            <person name="Hepburn T."/>
            <person name="Howarth C."/>
            <person name="Jen D."/>
            <person name="Larson L."/>
            <person name="Mehta T."/>
            <person name="Neiman D."/>
            <person name="Pearson M."/>
            <person name="Roberts A."/>
            <person name="Saif S."/>
            <person name="Shea T."/>
            <person name="Shenoy N."/>
            <person name="Sisk P."/>
            <person name="Stolte C."/>
            <person name="Sykes S."/>
            <person name="Walk T."/>
            <person name="White J."/>
            <person name="Yandava C."/>
            <person name="Haas B."/>
            <person name="Nusbaum C."/>
            <person name="Birren B."/>
        </authorList>
    </citation>
    <scope>NUCLEOTIDE SEQUENCE [LARGE SCALE GENOMIC DNA]</scope>
    <source>
        <strain evidence="4">R3-111a-1</strain>
    </source>
</reference>
<evidence type="ECO:0000256" key="1">
    <source>
        <dbReference type="SAM" id="MobiDB-lite"/>
    </source>
</evidence>
<name>J3P2E3_GAET3</name>
<reference evidence="3" key="4">
    <citation type="journal article" date="2015" name="G3 (Bethesda)">
        <title>Genome sequences of three phytopathogenic species of the Magnaporthaceae family of fungi.</title>
        <authorList>
            <person name="Okagaki L.H."/>
            <person name="Nunes C.C."/>
            <person name="Sailsbery J."/>
            <person name="Clay B."/>
            <person name="Brown D."/>
            <person name="John T."/>
            <person name="Oh Y."/>
            <person name="Young N."/>
            <person name="Fitzgerald M."/>
            <person name="Haas B.J."/>
            <person name="Zeng Q."/>
            <person name="Young S."/>
            <person name="Adiconis X."/>
            <person name="Fan L."/>
            <person name="Levin J.Z."/>
            <person name="Mitchell T.K."/>
            <person name="Okubara P.A."/>
            <person name="Farman M.L."/>
            <person name="Kohn L.M."/>
            <person name="Birren B."/>
            <person name="Ma L.-J."/>
            <person name="Dean R.A."/>
        </authorList>
    </citation>
    <scope>NUCLEOTIDE SEQUENCE</scope>
    <source>
        <strain evidence="3">R3-111a-1</strain>
    </source>
</reference>
<gene>
    <name evidence="3" type="primary">20348148</name>
    <name evidence="2" type="ORF">GGTG_07690</name>
</gene>
<dbReference type="HOGENOM" id="CLU_1061902_0_0_1"/>
<dbReference type="EMBL" id="GL385398">
    <property type="protein sequence ID" value="EJT73835.1"/>
    <property type="molecule type" value="Genomic_DNA"/>
</dbReference>
<reference evidence="3" key="5">
    <citation type="submission" date="2018-04" db="UniProtKB">
        <authorList>
            <consortium name="EnsemblFungi"/>
        </authorList>
    </citation>
    <scope>IDENTIFICATION</scope>
    <source>
        <strain evidence="3">R3-111a-1</strain>
    </source>
</reference>
<evidence type="ECO:0000313" key="4">
    <source>
        <dbReference type="Proteomes" id="UP000006039"/>
    </source>
</evidence>
<evidence type="ECO:0000313" key="3">
    <source>
        <dbReference type="EnsemblFungi" id="EJT73835"/>
    </source>
</evidence>
<dbReference type="RefSeq" id="XP_009223779.1">
    <property type="nucleotide sequence ID" value="XM_009225515.1"/>
</dbReference>
<reference evidence="2" key="2">
    <citation type="submission" date="2010-07" db="EMBL/GenBank/DDBJ databases">
        <authorList>
            <consortium name="The Broad Institute Genome Sequencing Platform"/>
            <consortium name="Broad Institute Genome Sequencing Center for Infectious Disease"/>
            <person name="Ma L.-J."/>
            <person name="Dead R."/>
            <person name="Young S."/>
            <person name="Zeng Q."/>
            <person name="Koehrsen M."/>
            <person name="Alvarado L."/>
            <person name="Berlin A."/>
            <person name="Chapman S.B."/>
            <person name="Chen Z."/>
            <person name="Freedman E."/>
            <person name="Gellesch M."/>
            <person name="Goldberg J."/>
            <person name="Griggs A."/>
            <person name="Gujja S."/>
            <person name="Heilman E.R."/>
            <person name="Heiman D."/>
            <person name="Hepburn T."/>
            <person name="Howarth C."/>
            <person name="Jen D."/>
            <person name="Larson L."/>
            <person name="Mehta T."/>
            <person name="Neiman D."/>
            <person name="Pearson M."/>
            <person name="Roberts A."/>
            <person name="Saif S."/>
            <person name="Shea T."/>
            <person name="Shenoy N."/>
            <person name="Sisk P."/>
            <person name="Stolte C."/>
            <person name="Sykes S."/>
            <person name="Walk T."/>
            <person name="White J."/>
            <person name="Yandava C."/>
            <person name="Haas B."/>
            <person name="Nusbaum C."/>
            <person name="Birren B."/>
        </authorList>
    </citation>
    <scope>NUCLEOTIDE SEQUENCE</scope>
    <source>
        <strain evidence="2">R3-111a-1</strain>
    </source>
</reference>
<accession>J3P2E3</accession>
<dbReference type="Proteomes" id="UP000006039">
    <property type="component" value="Unassembled WGS sequence"/>
</dbReference>